<comment type="caution">
    <text evidence="1">The sequence shown here is derived from an EMBL/GenBank/DDBJ whole genome shotgun (WGS) entry which is preliminary data.</text>
</comment>
<reference evidence="1" key="1">
    <citation type="journal article" date="2015" name="Nature">
        <title>Complex archaea that bridge the gap between prokaryotes and eukaryotes.</title>
        <authorList>
            <person name="Spang A."/>
            <person name="Saw J.H."/>
            <person name="Jorgensen S.L."/>
            <person name="Zaremba-Niedzwiedzka K."/>
            <person name="Martijn J."/>
            <person name="Lind A.E."/>
            <person name="van Eijk R."/>
            <person name="Schleper C."/>
            <person name="Guy L."/>
            <person name="Ettema T.J."/>
        </authorList>
    </citation>
    <scope>NUCLEOTIDE SEQUENCE</scope>
</reference>
<accession>A0A0F9C3E8</accession>
<proteinExistence type="predicted"/>
<gene>
    <name evidence="1" type="ORF">LCGC14_2372580</name>
</gene>
<sequence length="115" mass="12907">MKYLPYAYGIVLFFGVLLAFTSDANTQGLAGANIKFKDCYSMSYMSSYLEENNEEQLTFQGPSMDGGLTSLFMSTDGETWTMTYTFTTGETCVIDSGTNWEVRYDIKNSKSTPRI</sequence>
<evidence type="ECO:0000313" key="1">
    <source>
        <dbReference type="EMBL" id="KKL28694.1"/>
    </source>
</evidence>
<dbReference type="AlphaFoldDB" id="A0A0F9C3E8"/>
<name>A0A0F9C3E8_9ZZZZ</name>
<organism evidence="1">
    <name type="scientific">marine sediment metagenome</name>
    <dbReference type="NCBI Taxonomy" id="412755"/>
    <lineage>
        <taxon>unclassified sequences</taxon>
        <taxon>metagenomes</taxon>
        <taxon>ecological metagenomes</taxon>
    </lineage>
</organism>
<dbReference type="EMBL" id="LAZR01035006">
    <property type="protein sequence ID" value="KKL28694.1"/>
    <property type="molecule type" value="Genomic_DNA"/>
</dbReference>
<protein>
    <submittedName>
        <fullName evidence="1">Uncharacterized protein</fullName>
    </submittedName>
</protein>